<dbReference type="PRINTS" id="PR00080">
    <property type="entry name" value="SDRFAMILY"/>
</dbReference>
<evidence type="ECO:0000256" key="3">
    <source>
        <dbReference type="RuleBase" id="RU000363"/>
    </source>
</evidence>
<evidence type="ECO:0000313" key="4">
    <source>
        <dbReference type="EMBL" id="PQP16088.1"/>
    </source>
</evidence>
<comment type="caution">
    <text evidence="4">The sequence shown here is derived from an EMBL/GenBank/DDBJ whole genome shotgun (WGS) entry which is preliminary data.</text>
</comment>
<dbReference type="Pfam" id="PF00106">
    <property type="entry name" value="adh_short"/>
    <property type="match status" value="1"/>
</dbReference>
<dbReference type="Gene3D" id="3.40.50.720">
    <property type="entry name" value="NAD(P)-binding Rossmann-like Domain"/>
    <property type="match status" value="1"/>
</dbReference>
<sequence length="278" mass="29265">MGFLEGQVVVVTGGARGQGRSHAVAAARQGADVVLLDRCTDVPCIGYPQADETDLRDTEALVRECGTRAFGLVCDVADREQTLSAMDKVLDMFGRIDVLVANAGVYGGGSIQDADFDVWNEVLGSNLTGVFHSMRAVSPQMIAQGYGRIVVTASNQGRTAVPGSIPYVASKWGAIGLVKAAAQDLAPFGITVNGVAPGNTSTKMVHNEALYRAMRPDLANPSWDDVEPALRVHHVQPIALLEPREITAAVMFLIGPDTPHITGSIIDVNAGTASRTTA</sequence>
<dbReference type="InterPro" id="IPR036291">
    <property type="entry name" value="NAD(P)-bd_dom_sf"/>
</dbReference>
<dbReference type="GO" id="GO:0016616">
    <property type="term" value="F:oxidoreductase activity, acting on the CH-OH group of donors, NAD or NADP as acceptor"/>
    <property type="evidence" value="ECO:0007669"/>
    <property type="project" value="TreeGrafter"/>
</dbReference>
<dbReference type="InterPro" id="IPR002347">
    <property type="entry name" value="SDR_fam"/>
</dbReference>
<keyword evidence="2" id="KW-0560">Oxidoreductase</keyword>
<dbReference type="CDD" id="cd05233">
    <property type="entry name" value="SDR_c"/>
    <property type="match status" value="1"/>
</dbReference>
<evidence type="ECO:0000313" key="5">
    <source>
        <dbReference type="Proteomes" id="UP000239290"/>
    </source>
</evidence>
<evidence type="ECO:0000256" key="2">
    <source>
        <dbReference type="ARBA" id="ARBA00023002"/>
    </source>
</evidence>
<dbReference type="AlphaFoldDB" id="A0A2S8IMS6"/>
<dbReference type="PROSITE" id="PS00061">
    <property type="entry name" value="ADH_SHORT"/>
    <property type="match status" value="1"/>
</dbReference>
<gene>
    <name evidence="4" type="ORF">C5613_37015</name>
</gene>
<proteinExistence type="inferred from homology"/>
<dbReference type="RefSeq" id="WP_105422284.1">
    <property type="nucleotide sequence ID" value="NZ_PUIO01000067.1"/>
</dbReference>
<dbReference type="GO" id="GO:0030497">
    <property type="term" value="P:fatty acid elongation"/>
    <property type="evidence" value="ECO:0007669"/>
    <property type="project" value="TreeGrafter"/>
</dbReference>
<dbReference type="SUPFAM" id="SSF51735">
    <property type="entry name" value="NAD(P)-binding Rossmann-fold domains"/>
    <property type="match status" value="1"/>
</dbReference>
<organism evidence="4 5">
    <name type="scientific">Rhodococcus opacus</name>
    <name type="common">Nocardia opaca</name>
    <dbReference type="NCBI Taxonomy" id="37919"/>
    <lineage>
        <taxon>Bacteria</taxon>
        <taxon>Bacillati</taxon>
        <taxon>Actinomycetota</taxon>
        <taxon>Actinomycetes</taxon>
        <taxon>Mycobacteriales</taxon>
        <taxon>Nocardiaceae</taxon>
        <taxon>Rhodococcus</taxon>
    </lineage>
</organism>
<dbReference type="FunFam" id="3.40.50.720:FF:000084">
    <property type="entry name" value="Short-chain dehydrogenase reductase"/>
    <property type="match status" value="1"/>
</dbReference>
<comment type="similarity">
    <text evidence="1 3">Belongs to the short-chain dehydrogenases/reductases (SDR) family.</text>
</comment>
<name>A0A2S8IMS6_RHOOP</name>
<dbReference type="Proteomes" id="UP000239290">
    <property type="component" value="Unassembled WGS sequence"/>
</dbReference>
<dbReference type="PANTHER" id="PTHR42760:SF40">
    <property type="entry name" value="3-OXOACYL-[ACYL-CARRIER-PROTEIN] REDUCTASE, CHLOROPLASTIC"/>
    <property type="match status" value="1"/>
</dbReference>
<dbReference type="PRINTS" id="PR00081">
    <property type="entry name" value="GDHRDH"/>
</dbReference>
<reference evidence="5" key="1">
    <citation type="submission" date="2018-02" db="EMBL/GenBank/DDBJ databases">
        <title>Draft genome sequencing of Rhodococcus opacus KU647198.</title>
        <authorList>
            <person name="Zheng B.-X."/>
        </authorList>
    </citation>
    <scope>NUCLEOTIDE SEQUENCE [LARGE SCALE GENOMIC DNA]</scope>
    <source>
        <strain evidence="5">04-OD7</strain>
    </source>
</reference>
<protein>
    <submittedName>
        <fullName evidence="4">SDR family mycofactocin-dependent oxidoreductase</fullName>
    </submittedName>
</protein>
<dbReference type="PANTHER" id="PTHR42760">
    <property type="entry name" value="SHORT-CHAIN DEHYDROGENASES/REDUCTASES FAMILY MEMBER"/>
    <property type="match status" value="1"/>
</dbReference>
<dbReference type="EMBL" id="PUIO01000067">
    <property type="protein sequence ID" value="PQP16088.1"/>
    <property type="molecule type" value="Genomic_DNA"/>
</dbReference>
<evidence type="ECO:0000256" key="1">
    <source>
        <dbReference type="ARBA" id="ARBA00006484"/>
    </source>
</evidence>
<accession>A0A2S8IMS6</accession>
<dbReference type="InterPro" id="IPR020904">
    <property type="entry name" value="Sc_DH/Rdtase_CS"/>
</dbReference>